<keyword evidence="2 8" id="KW-0813">Transport</keyword>
<protein>
    <submittedName>
        <fullName evidence="13">SusC/RagA family TonB-linked outer membrane protein</fullName>
    </submittedName>
</protein>
<dbReference type="SUPFAM" id="SSF49464">
    <property type="entry name" value="Carboxypeptidase regulatory domain-like"/>
    <property type="match status" value="1"/>
</dbReference>
<dbReference type="InterPro" id="IPR039426">
    <property type="entry name" value="TonB-dep_rcpt-like"/>
</dbReference>
<evidence type="ECO:0000256" key="6">
    <source>
        <dbReference type="ARBA" id="ARBA00023136"/>
    </source>
</evidence>
<keyword evidence="3 8" id="KW-1134">Transmembrane beta strand</keyword>
<accession>A0A2U2B3B5</accession>
<keyword evidence="6 8" id="KW-0472">Membrane</keyword>
<evidence type="ECO:0000256" key="10">
    <source>
        <dbReference type="SAM" id="SignalP"/>
    </source>
</evidence>
<feature type="chain" id="PRO_5015650538" evidence="10">
    <location>
        <begin position="24"/>
        <end position="1062"/>
    </location>
</feature>
<feature type="domain" description="TonB-dependent receptor plug" evidence="12">
    <location>
        <begin position="119"/>
        <end position="223"/>
    </location>
</feature>
<dbReference type="InterPro" id="IPR008969">
    <property type="entry name" value="CarboxyPept-like_regulatory"/>
</dbReference>
<feature type="signal peptide" evidence="10">
    <location>
        <begin position="1"/>
        <end position="23"/>
    </location>
</feature>
<evidence type="ECO:0000259" key="12">
    <source>
        <dbReference type="Pfam" id="PF07715"/>
    </source>
</evidence>
<dbReference type="InterPro" id="IPR023996">
    <property type="entry name" value="TonB-dep_OMP_SusC/RagA"/>
</dbReference>
<keyword evidence="14" id="KW-1185">Reference proteome</keyword>
<keyword evidence="5 9" id="KW-0798">TonB box</keyword>
<evidence type="ECO:0000256" key="5">
    <source>
        <dbReference type="ARBA" id="ARBA00023077"/>
    </source>
</evidence>
<dbReference type="Gene3D" id="2.40.170.20">
    <property type="entry name" value="TonB-dependent receptor, beta-barrel domain"/>
    <property type="match status" value="1"/>
</dbReference>
<evidence type="ECO:0000256" key="2">
    <source>
        <dbReference type="ARBA" id="ARBA00022448"/>
    </source>
</evidence>
<evidence type="ECO:0000256" key="3">
    <source>
        <dbReference type="ARBA" id="ARBA00022452"/>
    </source>
</evidence>
<feature type="domain" description="TonB-dependent receptor-like beta-barrel" evidence="11">
    <location>
        <begin position="452"/>
        <end position="1025"/>
    </location>
</feature>
<dbReference type="Proteomes" id="UP000244956">
    <property type="component" value="Unassembled WGS sequence"/>
</dbReference>
<keyword evidence="4 8" id="KW-0812">Transmembrane</keyword>
<dbReference type="AlphaFoldDB" id="A0A2U2B3B5"/>
<dbReference type="NCBIfam" id="TIGR04057">
    <property type="entry name" value="SusC_RagA_signa"/>
    <property type="match status" value="1"/>
</dbReference>
<keyword evidence="10" id="KW-0732">Signal</keyword>
<evidence type="ECO:0000259" key="11">
    <source>
        <dbReference type="Pfam" id="PF00593"/>
    </source>
</evidence>
<evidence type="ECO:0000313" key="13">
    <source>
        <dbReference type="EMBL" id="PWD97555.1"/>
    </source>
</evidence>
<dbReference type="RefSeq" id="WP_109266276.1">
    <property type="nucleotide sequence ID" value="NZ_QEWP01000033.1"/>
</dbReference>
<dbReference type="Pfam" id="PF07715">
    <property type="entry name" value="Plug"/>
    <property type="match status" value="1"/>
</dbReference>
<dbReference type="Pfam" id="PF00593">
    <property type="entry name" value="TonB_dep_Rec_b-barrel"/>
    <property type="match status" value="1"/>
</dbReference>
<dbReference type="InterPro" id="IPR023997">
    <property type="entry name" value="TonB-dep_OMP_SusC/RagA_CS"/>
</dbReference>
<evidence type="ECO:0000256" key="7">
    <source>
        <dbReference type="ARBA" id="ARBA00023237"/>
    </source>
</evidence>
<dbReference type="InterPro" id="IPR037066">
    <property type="entry name" value="Plug_dom_sf"/>
</dbReference>
<dbReference type="OrthoDB" id="9768177at2"/>
<dbReference type="Gene3D" id="2.60.40.1120">
    <property type="entry name" value="Carboxypeptidase-like, regulatory domain"/>
    <property type="match status" value="1"/>
</dbReference>
<reference evidence="13 14" key="1">
    <citation type="submission" date="2018-05" db="EMBL/GenBank/DDBJ databases">
        <title>Marinilabilia rubrum sp. nov., isolated from saltern sediment.</title>
        <authorList>
            <person name="Zhang R."/>
        </authorList>
    </citation>
    <scope>NUCLEOTIDE SEQUENCE [LARGE SCALE GENOMIC DNA]</scope>
    <source>
        <strain evidence="13 14">WTE16</strain>
    </source>
</reference>
<evidence type="ECO:0000256" key="1">
    <source>
        <dbReference type="ARBA" id="ARBA00004571"/>
    </source>
</evidence>
<dbReference type="GO" id="GO:0009279">
    <property type="term" value="C:cell outer membrane"/>
    <property type="evidence" value="ECO:0007669"/>
    <property type="project" value="UniProtKB-SubCell"/>
</dbReference>
<organism evidence="13 14">
    <name type="scientific">Marinilabilia rubra</name>
    <dbReference type="NCBI Taxonomy" id="2162893"/>
    <lineage>
        <taxon>Bacteria</taxon>
        <taxon>Pseudomonadati</taxon>
        <taxon>Bacteroidota</taxon>
        <taxon>Bacteroidia</taxon>
        <taxon>Marinilabiliales</taxon>
        <taxon>Marinilabiliaceae</taxon>
        <taxon>Marinilabilia</taxon>
    </lineage>
</organism>
<dbReference type="Gene3D" id="2.170.130.10">
    <property type="entry name" value="TonB-dependent receptor, plug domain"/>
    <property type="match status" value="1"/>
</dbReference>
<dbReference type="InterPro" id="IPR000531">
    <property type="entry name" value="Beta-barrel_TonB"/>
</dbReference>
<keyword evidence="7 8" id="KW-0998">Cell outer membrane</keyword>
<evidence type="ECO:0000313" key="14">
    <source>
        <dbReference type="Proteomes" id="UP000244956"/>
    </source>
</evidence>
<evidence type="ECO:0000256" key="8">
    <source>
        <dbReference type="PROSITE-ProRule" id="PRU01360"/>
    </source>
</evidence>
<dbReference type="Pfam" id="PF13715">
    <property type="entry name" value="CarbopepD_reg_2"/>
    <property type="match status" value="1"/>
</dbReference>
<dbReference type="SUPFAM" id="SSF56935">
    <property type="entry name" value="Porins"/>
    <property type="match status" value="1"/>
</dbReference>
<sequence length="1062" mass="116433">MKKVLLALSFLVVFGLGSVLAQAQTVTGTVTGSEDGMPIPGVSVFVKGTTVGTVTKPDGTYSLNVPENAEAIVFSFVGMQTQEVIFEGQSTVDVALVSEAIAMDEVIVVAYGTSTKGSFTGSAAEIDSESIEKRQVSNVTNAMSGAVAGVQVLNDNGQPGEEASVRVRGVGSINAGTSPLYVVDGVPFDGDLSSINTADIESMTVLKDAASTALYGARGANGIIMITTKKGKAGKPSVKFDMKFGVNSRAVENYDVLSSPRNYMETAYQAIYNAGIYNLEYTPADANAYANSTLPTDSEGGLGYRIYTVPDGEQLVGMDGQLNPNAQLGYNDGDYYYVPDDWADETFQNNPRQEYNVSISGGNEKQSYYMSFGYLNDQGVISGSGFERFSGRLKGDYEITDWLNVGANFNYNNITSDYPGEQVNTSSSGNAFFIANYIAPVYPLYVRDGETEEILLNNGRKIYDYGDGVSTNFDRSFMSIANPAGDLTYNNTDYKMDIINTSWFAELTPIQGMKLTARYGFNVDNTRYGDLGNAYMGQSAAYGGTAYQQQDKMVGFNQQYIGNYQFAFGSLNQMDITVGYDGYEFQDGFIFASGQNLYNPESYYVSNSIDNLRGGGARDEYSTQGYFGRVNYSYADTYFGNIAYRRDASSRFSPENRWGDFWSASVAWMISKENFMASLPWVDMLKLKASYGEQGNDDIELNGTDNYYPYLDQYEVTGADGVFSDGSLVFKGNPDLTWETSTSYNVGLDFALLSNRVTGSVEYFGRKSSDMLYFKPVAGSNGYTSIPMNIGSMTNSGLEIDLGYNIVNTGNLSWNVNANATFINNKINELHPDLEGELIDGTRIYEEGESMYRMYLVEYAGVDPEDGMALYWAEDEDGARIKTSDYTVALEHKVASDDLLPTVYGGIGTSLEFYGFDASVQTSYQLGGKIYDSGYRRLMHGGNSSFAGNNWHEDIFNAWTPENTNTDVPRLNANDRYANSTSTRFLTSSDYFSINNITLGYTLPANLFQGIDIQRLRIYLSAENVALFTSRKGLDPRQSYTAASTARYTPIRTISGGINLVF</sequence>
<evidence type="ECO:0000256" key="4">
    <source>
        <dbReference type="ARBA" id="ARBA00022692"/>
    </source>
</evidence>
<evidence type="ECO:0000256" key="9">
    <source>
        <dbReference type="RuleBase" id="RU003357"/>
    </source>
</evidence>
<gene>
    <name evidence="13" type="ORF">DDZ16_20115</name>
</gene>
<comment type="caution">
    <text evidence="13">The sequence shown here is derived from an EMBL/GenBank/DDBJ whole genome shotgun (WGS) entry which is preliminary data.</text>
</comment>
<dbReference type="InterPro" id="IPR036942">
    <property type="entry name" value="Beta-barrel_TonB_sf"/>
</dbReference>
<comment type="subcellular location">
    <subcellularLocation>
        <location evidence="1 8">Cell outer membrane</location>
        <topology evidence="1 8">Multi-pass membrane protein</topology>
    </subcellularLocation>
</comment>
<proteinExistence type="inferred from homology"/>
<dbReference type="InterPro" id="IPR012910">
    <property type="entry name" value="Plug_dom"/>
</dbReference>
<name>A0A2U2B3B5_9BACT</name>
<comment type="similarity">
    <text evidence="8 9">Belongs to the TonB-dependent receptor family.</text>
</comment>
<dbReference type="EMBL" id="QEWP01000033">
    <property type="protein sequence ID" value="PWD97555.1"/>
    <property type="molecule type" value="Genomic_DNA"/>
</dbReference>
<dbReference type="PROSITE" id="PS52016">
    <property type="entry name" value="TONB_DEPENDENT_REC_3"/>
    <property type="match status" value="1"/>
</dbReference>
<dbReference type="NCBIfam" id="TIGR04056">
    <property type="entry name" value="OMP_RagA_SusC"/>
    <property type="match status" value="1"/>
</dbReference>